<protein>
    <submittedName>
        <fullName evidence="2">Uncharacterized protein</fullName>
    </submittedName>
</protein>
<gene>
    <name evidence="2" type="ORF">SVUK_LOCUS18653</name>
</gene>
<keyword evidence="3" id="KW-1185">Reference proteome</keyword>
<evidence type="ECO:0000256" key="1">
    <source>
        <dbReference type="SAM" id="MobiDB-lite"/>
    </source>
</evidence>
<dbReference type="Proteomes" id="UP000270094">
    <property type="component" value="Unassembled WGS sequence"/>
</dbReference>
<evidence type="ECO:0000313" key="2">
    <source>
        <dbReference type="EMBL" id="VDM83655.1"/>
    </source>
</evidence>
<dbReference type="OrthoDB" id="1638493at2759"/>
<feature type="non-terminal residue" evidence="2">
    <location>
        <position position="82"/>
    </location>
</feature>
<dbReference type="EMBL" id="UYYB01124439">
    <property type="protein sequence ID" value="VDM83655.1"/>
    <property type="molecule type" value="Genomic_DNA"/>
</dbReference>
<accession>A0A3P7LMA5</accession>
<sequence length="82" mass="9416">MSKLKILKELTKEEKMEVESDGEESHASDEESSDSEHEGMDATQKAEEKKRAVLWTNRERVLVLCSRGADVRTRHLMNDVKV</sequence>
<dbReference type="AlphaFoldDB" id="A0A3P7LMA5"/>
<organism evidence="2 3">
    <name type="scientific">Strongylus vulgaris</name>
    <name type="common">Blood worm</name>
    <dbReference type="NCBI Taxonomy" id="40348"/>
    <lineage>
        <taxon>Eukaryota</taxon>
        <taxon>Metazoa</taxon>
        <taxon>Ecdysozoa</taxon>
        <taxon>Nematoda</taxon>
        <taxon>Chromadorea</taxon>
        <taxon>Rhabditida</taxon>
        <taxon>Rhabditina</taxon>
        <taxon>Rhabditomorpha</taxon>
        <taxon>Strongyloidea</taxon>
        <taxon>Strongylidae</taxon>
        <taxon>Strongylus</taxon>
    </lineage>
</organism>
<name>A0A3P7LMA5_STRVU</name>
<feature type="region of interest" description="Disordered" evidence="1">
    <location>
        <begin position="1"/>
        <end position="48"/>
    </location>
</feature>
<reference evidence="2 3" key="1">
    <citation type="submission" date="2018-11" db="EMBL/GenBank/DDBJ databases">
        <authorList>
            <consortium name="Pathogen Informatics"/>
        </authorList>
    </citation>
    <scope>NUCLEOTIDE SEQUENCE [LARGE SCALE GENOMIC DNA]</scope>
</reference>
<evidence type="ECO:0000313" key="3">
    <source>
        <dbReference type="Proteomes" id="UP000270094"/>
    </source>
</evidence>
<proteinExistence type="predicted"/>